<reference evidence="4 5" key="1">
    <citation type="submission" date="2018-11" db="EMBL/GenBank/DDBJ databases">
        <title>Genome sequence of Apiotrichum porosum DSM 27194.</title>
        <authorList>
            <person name="Aliyu H."/>
            <person name="Gorte O."/>
            <person name="Ochsenreither K."/>
        </authorList>
    </citation>
    <scope>NUCLEOTIDE SEQUENCE [LARGE SCALE GENOMIC DNA]</scope>
    <source>
        <strain evidence="4 5">DSM 27194</strain>
    </source>
</reference>
<feature type="domain" description="C2H2-type" evidence="3">
    <location>
        <begin position="4"/>
        <end position="25"/>
    </location>
</feature>
<organism evidence="4 5">
    <name type="scientific">Apiotrichum porosum</name>
    <dbReference type="NCBI Taxonomy" id="105984"/>
    <lineage>
        <taxon>Eukaryota</taxon>
        <taxon>Fungi</taxon>
        <taxon>Dikarya</taxon>
        <taxon>Basidiomycota</taxon>
        <taxon>Agaricomycotina</taxon>
        <taxon>Tremellomycetes</taxon>
        <taxon>Trichosporonales</taxon>
        <taxon>Trichosporonaceae</taxon>
        <taxon>Apiotrichum</taxon>
    </lineage>
</organism>
<comment type="caution">
    <text evidence="4">The sequence shown here is derived from an EMBL/GenBank/DDBJ whole genome shotgun (WGS) entry which is preliminary data.</text>
</comment>
<keyword evidence="5" id="KW-1185">Reference proteome</keyword>
<dbReference type="STRING" id="105984.A0A427Y9A1"/>
<feature type="region of interest" description="Disordered" evidence="2">
    <location>
        <begin position="94"/>
        <end position="126"/>
    </location>
</feature>
<sequence>MSTCPVCDQVIHADDAAFAHHVNAHFDEAPLDLSGSDAGGPSAATLVAHNDNQFLGHEPAKADTACFVCGTDLSGLSELAANAHVSDCLDGGAGGAPEPDFGEEDDEDLYNSSQDEAVQHARKDRTADGAWDGAAFAARGGGTDKAGKGDKWWDPVRGSLGAGAVPPNFSPGLIPVLQSLLQRSAESGNTRSAVLAKNGVHIRGSWGFDGTWGCGYRNGLMAIATTWATYGPVFQGDPGVRAIQTWIEDAWRSGFDVAGKEQLKGKLVGTRKWIGTTDLYAMFSALGISCTLYDFPKPSDRRTDEPTYKILERWTRTYFDSDASQTGSTDDAFHELMRPAVRVGTKLPFILQHAGHSRTVVGYELTGKDFNLLIYDPAKTVPKDVREAGIGSLRLARDSPAASNGASPASPQPRGDVREGVAAADLSDSDEVTAGGWVRRKAKKDKGDKNDPLLSSLNVFRVNLGRWKAHTQYQVLAFDGRPLLGPRGRVARKVVDSVVVEA</sequence>
<dbReference type="Gene3D" id="3.90.70.130">
    <property type="match status" value="1"/>
</dbReference>
<dbReference type="Proteomes" id="UP000279236">
    <property type="component" value="Unassembled WGS sequence"/>
</dbReference>
<dbReference type="GeneID" id="39584770"/>
<evidence type="ECO:0000313" key="4">
    <source>
        <dbReference type="EMBL" id="RSH87711.1"/>
    </source>
</evidence>
<dbReference type="PROSITE" id="PS00028">
    <property type="entry name" value="ZINC_FINGER_C2H2_1"/>
    <property type="match status" value="1"/>
</dbReference>
<dbReference type="GO" id="GO:0016787">
    <property type="term" value="F:hydrolase activity"/>
    <property type="evidence" value="ECO:0007669"/>
    <property type="project" value="UniProtKB-KW"/>
</dbReference>
<accession>A0A427Y9A1</accession>
<feature type="compositionally biased region" description="Low complexity" evidence="2">
    <location>
        <begin position="399"/>
        <end position="413"/>
    </location>
</feature>
<evidence type="ECO:0000259" key="3">
    <source>
        <dbReference type="PROSITE" id="PS00028"/>
    </source>
</evidence>
<evidence type="ECO:0000256" key="1">
    <source>
        <dbReference type="ARBA" id="ARBA00022801"/>
    </source>
</evidence>
<dbReference type="EMBL" id="RSCE01000001">
    <property type="protein sequence ID" value="RSH87711.1"/>
    <property type="molecule type" value="Genomic_DNA"/>
</dbReference>
<feature type="compositionally biased region" description="Basic and acidic residues" evidence="2">
    <location>
        <begin position="117"/>
        <end position="126"/>
    </location>
</feature>
<dbReference type="Pfam" id="PF07910">
    <property type="entry name" value="Peptidase_C78"/>
    <property type="match status" value="1"/>
</dbReference>
<keyword evidence="1" id="KW-0378">Hydrolase</keyword>
<evidence type="ECO:0000256" key="2">
    <source>
        <dbReference type="SAM" id="MobiDB-lite"/>
    </source>
</evidence>
<evidence type="ECO:0000313" key="5">
    <source>
        <dbReference type="Proteomes" id="UP000279236"/>
    </source>
</evidence>
<dbReference type="InterPro" id="IPR013087">
    <property type="entry name" value="Znf_C2H2_type"/>
</dbReference>
<dbReference type="InterPro" id="IPR012462">
    <property type="entry name" value="UFSP1/2_DUB_cat"/>
</dbReference>
<protein>
    <recommendedName>
        <fullName evidence="3">C2H2-type domain-containing protein</fullName>
    </recommendedName>
</protein>
<dbReference type="OrthoDB" id="288987at2759"/>
<gene>
    <name evidence="4" type="ORF">EHS24_000227</name>
</gene>
<dbReference type="AlphaFoldDB" id="A0A427Y9A1"/>
<feature type="region of interest" description="Disordered" evidence="2">
    <location>
        <begin position="396"/>
        <end position="425"/>
    </location>
</feature>
<proteinExistence type="predicted"/>
<dbReference type="RefSeq" id="XP_028479919.1">
    <property type="nucleotide sequence ID" value="XM_028616062.1"/>
</dbReference>
<name>A0A427Y9A1_9TREE</name>
<feature type="compositionally biased region" description="Acidic residues" evidence="2">
    <location>
        <begin position="100"/>
        <end position="109"/>
    </location>
</feature>